<protein>
    <recommendedName>
        <fullName evidence="11">Bestrophin homolog</fullName>
    </recommendedName>
</protein>
<dbReference type="Pfam" id="PF25539">
    <property type="entry name" value="Bestrophin_2"/>
    <property type="match status" value="1"/>
</dbReference>
<proteinExistence type="predicted"/>
<evidence type="ECO:0000256" key="6">
    <source>
        <dbReference type="ARBA" id="ARBA00023065"/>
    </source>
</evidence>
<keyword evidence="5" id="KW-1133">Transmembrane helix</keyword>
<evidence type="ECO:0000256" key="2">
    <source>
        <dbReference type="ARBA" id="ARBA00022448"/>
    </source>
</evidence>
<keyword evidence="2" id="KW-0813">Transport</keyword>
<evidence type="ECO:0008006" key="11">
    <source>
        <dbReference type="Google" id="ProtNLM"/>
    </source>
</evidence>
<organism evidence="9 10">
    <name type="scientific">Polarella glacialis</name>
    <name type="common">Dinoflagellate</name>
    <dbReference type="NCBI Taxonomy" id="89957"/>
    <lineage>
        <taxon>Eukaryota</taxon>
        <taxon>Sar</taxon>
        <taxon>Alveolata</taxon>
        <taxon>Dinophyceae</taxon>
        <taxon>Suessiales</taxon>
        <taxon>Suessiaceae</taxon>
        <taxon>Polarella</taxon>
    </lineage>
</organism>
<evidence type="ECO:0000313" key="10">
    <source>
        <dbReference type="Proteomes" id="UP000626109"/>
    </source>
</evidence>
<keyword evidence="6" id="KW-0406">Ion transport</keyword>
<sequence>MLAMEPVRGHGCLQHHPQQQQQQQRRQQQWAAARYVPDQRQACVVHPWIVGLALGCSSLACSRKPGQRRRKLGSNNNQNNNNNNKNNSKNNNNSRRRIARRSLSDYPESRPSGESVAKFCESRDFNPEEWRQHASPTRYLLELGGLFFGSTTRRVFPVIAVLALWSVLVEQYHRLQMQTPNLPEIVLPLVPFELTAPLLGLLLVFRTDKSYERHRDGLDSIWAISGKLSNLMTGLLSSTSDKRARDPEDVSDACRLIVDYHQWLCMAYLLQDPSGVEGLETDGTSLGPDSVKSLNQQLGRRETASLSPAHVQLAIAQAINQVPRLNEQQRQGFDTILWDITSQLVRCERLLRAPIPLGYTRSTLRFMWLWLMLLPFALSKTFEDVEQRHMLTMELQIETPAVVFFIGLLFLSLEDVAVQIEEPFAMQMKQLSSLTQWFRKEALELEEIAQLKHAHFYQAKQEGEKG</sequence>
<dbReference type="PANTHER" id="PTHR33281:SF19">
    <property type="entry name" value="VOLTAGE-DEPENDENT ANION CHANNEL-FORMING PROTEIN YNEE"/>
    <property type="match status" value="1"/>
</dbReference>
<evidence type="ECO:0000256" key="4">
    <source>
        <dbReference type="ARBA" id="ARBA00022692"/>
    </source>
</evidence>
<dbReference type="GO" id="GO:0005254">
    <property type="term" value="F:chloride channel activity"/>
    <property type="evidence" value="ECO:0007669"/>
    <property type="project" value="InterPro"/>
</dbReference>
<dbReference type="PANTHER" id="PTHR33281">
    <property type="entry name" value="UPF0187 PROTEIN YNEE"/>
    <property type="match status" value="1"/>
</dbReference>
<dbReference type="GO" id="GO:0005886">
    <property type="term" value="C:plasma membrane"/>
    <property type="evidence" value="ECO:0007669"/>
    <property type="project" value="UniProtKB-SubCell"/>
</dbReference>
<accession>A0A813LJM9</accession>
<keyword evidence="7" id="KW-0472">Membrane</keyword>
<gene>
    <name evidence="9" type="ORF">PGLA2088_LOCUS43610</name>
</gene>
<keyword evidence="4" id="KW-0812">Transmembrane</keyword>
<reference evidence="9" key="1">
    <citation type="submission" date="2021-02" db="EMBL/GenBank/DDBJ databases">
        <authorList>
            <person name="Dougan E. K."/>
            <person name="Rhodes N."/>
            <person name="Thang M."/>
            <person name="Chan C."/>
        </authorList>
    </citation>
    <scope>NUCLEOTIDE SEQUENCE</scope>
</reference>
<keyword evidence="3" id="KW-1003">Cell membrane</keyword>
<evidence type="ECO:0000256" key="1">
    <source>
        <dbReference type="ARBA" id="ARBA00004651"/>
    </source>
</evidence>
<evidence type="ECO:0000313" key="9">
    <source>
        <dbReference type="EMBL" id="CAE8724251.1"/>
    </source>
</evidence>
<evidence type="ECO:0000256" key="5">
    <source>
        <dbReference type="ARBA" id="ARBA00022989"/>
    </source>
</evidence>
<feature type="region of interest" description="Disordered" evidence="8">
    <location>
        <begin position="1"/>
        <end position="26"/>
    </location>
</feature>
<comment type="subcellular location">
    <subcellularLocation>
        <location evidence="1">Cell membrane</location>
        <topology evidence="1">Multi-pass membrane protein</topology>
    </subcellularLocation>
</comment>
<evidence type="ECO:0000256" key="8">
    <source>
        <dbReference type="SAM" id="MobiDB-lite"/>
    </source>
</evidence>
<feature type="region of interest" description="Disordered" evidence="8">
    <location>
        <begin position="65"/>
        <end position="95"/>
    </location>
</feature>
<feature type="compositionally biased region" description="Low complexity" evidence="8">
    <location>
        <begin position="74"/>
        <end position="93"/>
    </location>
</feature>
<evidence type="ECO:0000256" key="7">
    <source>
        <dbReference type="ARBA" id="ARBA00023136"/>
    </source>
</evidence>
<dbReference type="EMBL" id="CAJNNW010034864">
    <property type="protein sequence ID" value="CAE8724251.1"/>
    <property type="molecule type" value="Genomic_DNA"/>
</dbReference>
<name>A0A813LJM9_POLGL</name>
<dbReference type="InterPro" id="IPR044669">
    <property type="entry name" value="YneE/VCCN1/2-like"/>
</dbReference>
<evidence type="ECO:0000256" key="3">
    <source>
        <dbReference type="ARBA" id="ARBA00022475"/>
    </source>
</evidence>
<comment type="caution">
    <text evidence="9">The sequence shown here is derived from an EMBL/GenBank/DDBJ whole genome shotgun (WGS) entry which is preliminary data.</text>
</comment>
<dbReference type="AlphaFoldDB" id="A0A813LJM9"/>
<dbReference type="Proteomes" id="UP000626109">
    <property type="component" value="Unassembled WGS sequence"/>
</dbReference>